<accession>A0A518CMU5</accession>
<comment type="similarity">
    <text evidence="1">Belongs to the sulfatase family.</text>
</comment>
<keyword evidence="3 6" id="KW-0378">Hydrolase</keyword>
<dbReference type="InterPro" id="IPR024607">
    <property type="entry name" value="Sulfatase_CS"/>
</dbReference>
<dbReference type="InterPro" id="IPR000917">
    <property type="entry name" value="Sulfatase_N"/>
</dbReference>
<evidence type="ECO:0000256" key="1">
    <source>
        <dbReference type="ARBA" id="ARBA00008779"/>
    </source>
</evidence>
<gene>
    <name evidence="6" type="primary">betC_1</name>
    <name evidence="6" type="ORF">Pla110_22640</name>
</gene>
<evidence type="ECO:0000256" key="2">
    <source>
        <dbReference type="ARBA" id="ARBA00022723"/>
    </source>
</evidence>
<dbReference type="GO" id="GO:0047753">
    <property type="term" value="F:choline-sulfatase activity"/>
    <property type="evidence" value="ECO:0007669"/>
    <property type="project" value="UniProtKB-EC"/>
</dbReference>
<dbReference type="RefSeq" id="WP_197440661.1">
    <property type="nucleotide sequence ID" value="NZ_CP036281.1"/>
</dbReference>
<dbReference type="InterPro" id="IPR050738">
    <property type="entry name" value="Sulfatase"/>
</dbReference>
<dbReference type="EMBL" id="CP036281">
    <property type="protein sequence ID" value="QDU80533.1"/>
    <property type="molecule type" value="Genomic_DNA"/>
</dbReference>
<dbReference type="Proteomes" id="UP000317178">
    <property type="component" value="Chromosome"/>
</dbReference>
<dbReference type="EC" id="3.1.6.6" evidence="6"/>
<sequence>MVRLIVTLLVAVFVHQLISDVKSLFAEEYSNADTLARPNILFVYTDDQAPWGFASSGYKQAYTPNMDRLARDGAMFTNSFVPTPVCSPARASFLTSRYASEYGILDFIPHPQHKLYDSNDGIGLDPDSVTFAEVLQKSGYATGLVGKFHLGDWTQTDNKIYHPTNHGYDYFMGLTGGGTTPVDPPLEKNGSVRQFEGLTTDILTEDALKFIRDHQEKPFLLSLHYRAPHSKWLPVAEEDWAPYVNLDPDIPNPDYPGLQTELVKKKTREYLASISGVDRNLGRVLALLEELKIADSTVVIFTSDHGYNMGHNGITHKGNGSWIVDPDPPATKYVRAGHRPNMYDNSLKVPTIVRWPGKVKPGIVIDETITSLDWYPTLVEIAGAILPANHLVRGRSLIPLLVGDTPADWDQDYYGEYSQIHYSQAYMRCYRTPEWKLIRDFLDSGRNELYHLSLDPEEANNLINDKRPEVQSVIAELSQKIDARMIEVGDDLLKESVSTSK</sequence>
<dbReference type="InterPro" id="IPR017850">
    <property type="entry name" value="Alkaline_phosphatase_core_sf"/>
</dbReference>
<dbReference type="GO" id="GO:0046872">
    <property type="term" value="F:metal ion binding"/>
    <property type="evidence" value="ECO:0007669"/>
    <property type="project" value="UniProtKB-KW"/>
</dbReference>
<dbReference type="PANTHER" id="PTHR42693">
    <property type="entry name" value="ARYLSULFATASE FAMILY MEMBER"/>
    <property type="match status" value="1"/>
</dbReference>
<dbReference type="KEGG" id="plon:Pla110_22640"/>
<dbReference type="Pfam" id="PF00884">
    <property type="entry name" value="Sulfatase"/>
    <property type="match status" value="1"/>
</dbReference>
<dbReference type="PROSITE" id="PS00149">
    <property type="entry name" value="SULFATASE_2"/>
    <property type="match status" value="1"/>
</dbReference>
<dbReference type="GO" id="GO:0004065">
    <property type="term" value="F:arylsulfatase activity"/>
    <property type="evidence" value="ECO:0007669"/>
    <property type="project" value="TreeGrafter"/>
</dbReference>
<name>A0A518CMU5_9PLAN</name>
<dbReference type="Gene3D" id="3.40.720.10">
    <property type="entry name" value="Alkaline Phosphatase, subunit A"/>
    <property type="match status" value="1"/>
</dbReference>
<dbReference type="PANTHER" id="PTHR42693:SF53">
    <property type="entry name" value="ENDO-4-O-SULFATASE"/>
    <property type="match status" value="1"/>
</dbReference>
<protein>
    <submittedName>
        <fullName evidence="6">Choline-sulfatase</fullName>
        <ecNumber evidence="6">3.1.6.6</ecNumber>
    </submittedName>
</protein>
<feature type="domain" description="Sulfatase N-terminal" evidence="5">
    <location>
        <begin position="38"/>
        <end position="383"/>
    </location>
</feature>
<evidence type="ECO:0000256" key="3">
    <source>
        <dbReference type="ARBA" id="ARBA00022801"/>
    </source>
</evidence>
<reference evidence="6 7" key="1">
    <citation type="submission" date="2019-02" db="EMBL/GenBank/DDBJ databases">
        <title>Deep-cultivation of Planctomycetes and their phenomic and genomic characterization uncovers novel biology.</title>
        <authorList>
            <person name="Wiegand S."/>
            <person name="Jogler M."/>
            <person name="Boedeker C."/>
            <person name="Pinto D."/>
            <person name="Vollmers J."/>
            <person name="Rivas-Marin E."/>
            <person name="Kohn T."/>
            <person name="Peeters S.H."/>
            <person name="Heuer A."/>
            <person name="Rast P."/>
            <person name="Oberbeckmann S."/>
            <person name="Bunk B."/>
            <person name="Jeske O."/>
            <person name="Meyerdierks A."/>
            <person name="Storesund J.E."/>
            <person name="Kallscheuer N."/>
            <person name="Luecker S."/>
            <person name="Lage O.M."/>
            <person name="Pohl T."/>
            <person name="Merkel B.J."/>
            <person name="Hornburger P."/>
            <person name="Mueller R.-W."/>
            <person name="Bruemmer F."/>
            <person name="Labrenz M."/>
            <person name="Spormann A.M."/>
            <person name="Op den Camp H."/>
            <person name="Overmann J."/>
            <person name="Amann R."/>
            <person name="Jetten M.S.M."/>
            <person name="Mascher T."/>
            <person name="Medema M.H."/>
            <person name="Devos D.P."/>
            <person name="Kaster A.-K."/>
            <person name="Ovreas L."/>
            <person name="Rohde M."/>
            <person name="Galperin M.Y."/>
            <person name="Jogler C."/>
        </authorList>
    </citation>
    <scope>NUCLEOTIDE SEQUENCE [LARGE SCALE GENOMIC DNA]</scope>
    <source>
        <strain evidence="6 7">Pla110</strain>
    </source>
</reference>
<evidence type="ECO:0000313" key="7">
    <source>
        <dbReference type="Proteomes" id="UP000317178"/>
    </source>
</evidence>
<keyword evidence="7" id="KW-1185">Reference proteome</keyword>
<evidence type="ECO:0000313" key="6">
    <source>
        <dbReference type="EMBL" id="QDU80533.1"/>
    </source>
</evidence>
<dbReference type="AlphaFoldDB" id="A0A518CMU5"/>
<dbReference type="Gene3D" id="3.30.1120.10">
    <property type="match status" value="1"/>
</dbReference>
<evidence type="ECO:0000259" key="5">
    <source>
        <dbReference type="Pfam" id="PF00884"/>
    </source>
</evidence>
<organism evidence="6 7">
    <name type="scientific">Polystyrenella longa</name>
    <dbReference type="NCBI Taxonomy" id="2528007"/>
    <lineage>
        <taxon>Bacteria</taxon>
        <taxon>Pseudomonadati</taxon>
        <taxon>Planctomycetota</taxon>
        <taxon>Planctomycetia</taxon>
        <taxon>Planctomycetales</taxon>
        <taxon>Planctomycetaceae</taxon>
        <taxon>Polystyrenella</taxon>
    </lineage>
</organism>
<dbReference type="SUPFAM" id="SSF53649">
    <property type="entry name" value="Alkaline phosphatase-like"/>
    <property type="match status" value="1"/>
</dbReference>
<evidence type="ECO:0000256" key="4">
    <source>
        <dbReference type="ARBA" id="ARBA00022837"/>
    </source>
</evidence>
<keyword evidence="2" id="KW-0479">Metal-binding</keyword>
<keyword evidence="4" id="KW-0106">Calcium</keyword>
<proteinExistence type="inferred from homology"/>